<evidence type="ECO:0000313" key="3">
    <source>
        <dbReference type="EMBL" id="EYU20888.1"/>
    </source>
</evidence>
<dbReference type="SUPFAM" id="SSF55961">
    <property type="entry name" value="Bet v1-like"/>
    <property type="match status" value="1"/>
</dbReference>
<dbReference type="Proteomes" id="UP000030748">
    <property type="component" value="Unassembled WGS sequence"/>
</dbReference>
<dbReference type="eggNOG" id="ENOG502RXSU">
    <property type="taxonomic scope" value="Eukaryota"/>
</dbReference>
<keyword evidence="4" id="KW-1185">Reference proteome</keyword>
<name>A0A022Q156_ERYGU</name>
<feature type="compositionally biased region" description="Acidic residues" evidence="1">
    <location>
        <begin position="80"/>
        <end position="93"/>
    </location>
</feature>
<evidence type="ECO:0000259" key="2">
    <source>
        <dbReference type="Pfam" id="PF03364"/>
    </source>
</evidence>
<dbReference type="Pfam" id="PF03364">
    <property type="entry name" value="Polyketide_cyc"/>
    <property type="match status" value="1"/>
</dbReference>
<organism evidence="3 4">
    <name type="scientific">Erythranthe guttata</name>
    <name type="common">Yellow monkey flower</name>
    <name type="synonym">Mimulus guttatus</name>
    <dbReference type="NCBI Taxonomy" id="4155"/>
    <lineage>
        <taxon>Eukaryota</taxon>
        <taxon>Viridiplantae</taxon>
        <taxon>Streptophyta</taxon>
        <taxon>Embryophyta</taxon>
        <taxon>Tracheophyta</taxon>
        <taxon>Spermatophyta</taxon>
        <taxon>Magnoliopsida</taxon>
        <taxon>eudicotyledons</taxon>
        <taxon>Gunneridae</taxon>
        <taxon>Pentapetalae</taxon>
        <taxon>asterids</taxon>
        <taxon>lamiids</taxon>
        <taxon>Lamiales</taxon>
        <taxon>Phrymaceae</taxon>
        <taxon>Erythranthe</taxon>
    </lineage>
</organism>
<protein>
    <recommendedName>
        <fullName evidence="2">Coenzyme Q-binding protein COQ10 START domain-containing protein</fullName>
    </recommendedName>
</protein>
<reference evidence="3 4" key="1">
    <citation type="journal article" date="2013" name="Proc. Natl. Acad. Sci. U.S.A.">
        <title>Fine-scale variation in meiotic recombination in Mimulus inferred from population shotgun sequencing.</title>
        <authorList>
            <person name="Hellsten U."/>
            <person name="Wright K.M."/>
            <person name="Jenkins J."/>
            <person name="Shu S."/>
            <person name="Yuan Y."/>
            <person name="Wessler S.R."/>
            <person name="Schmutz J."/>
            <person name="Willis J.H."/>
            <person name="Rokhsar D.S."/>
        </authorList>
    </citation>
    <scope>NUCLEOTIDE SEQUENCE [LARGE SCALE GENOMIC DNA]</scope>
    <source>
        <strain evidence="4">cv. DUN x IM62</strain>
    </source>
</reference>
<dbReference type="Gene3D" id="3.30.530.20">
    <property type="match status" value="1"/>
</dbReference>
<dbReference type="PANTHER" id="PTHR34060:SF1">
    <property type="entry name" value="POLYKETIDE CYCLASE _ DEHYDRASE AND LIPID TRANSPORT PROTEIN"/>
    <property type="match status" value="1"/>
</dbReference>
<dbReference type="CDD" id="cd08866">
    <property type="entry name" value="SRPBCC_11"/>
    <property type="match status" value="1"/>
</dbReference>
<dbReference type="InterPro" id="IPR005031">
    <property type="entry name" value="COQ10_START"/>
</dbReference>
<dbReference type="PANTHER" id="PTHR34060">
    <property type="entry name" value="POLYKETIDE CYCLASE / DEHYDRASE AND LIPID TRANSPORT PROTEIN"/>
    <property type="match status" value="1"/>
</dbReference>
<sequence length="289" mass="33046">MTLLFSTTATPSRASTNMIPKLSIARRCPVVYRPFIVVDAESAFPPRRLNPYGPATKLCLKIVKTLHPRFRAYFGGDSENAPDAEDGENSEDDAYELPADSEIQDDSIEIEIEKTGKNSRIIRSKVAVQASLQTVWNTLTDYERLADFIPGLAVSQLLEKRDNFARLFQIGEQNLAFGLKFNAKATIDCFEKDLQTLPYIQKRDIEFKMVEGDFQLFEGKWSVEQVRNFFFFSCGEEFQTTLLYILRVKPKVWLPVQLVEGRLCNEIRTNLSCIRNEAEKVFSETRSTL</sequence>
<dbReference type="AlphaFoldDB" id="A0A022Q156"/>
<accession>A0A022Q156</accession>
<evidence type="ECO:0000313" key="4">
    <source>
        <dbReference type="Proteomes" id="UP000030748"/>
    </source>
</evidence>
<gene>
    <name evidence="3" type="ORF">MIMGU_mgv1a020463mg</name>
</gene>
<feature type="domain" description="Coenzyme Q-binding protein COQ10 START" evidence="2">
    <location>
        <begin position="128"/>
        <end position="271"/>
    </location>
</feature>
<feature type="region of interest" description="Disordered" evidence="1">
    <location>
        <begin position="74"/>
        <end position="93"/>
    </location>
</feature>
<dbReference type="EMBL" id="KI632259">
    <property type="protein sequence ID" value="EYU20888.1"/>
    <property type="molecule type" value="Genomic_DNA"/>
</dbReference>
<proteinExistence type="predicted"/>
<dbReference type="InterPro" id="IPR023393">
    <property type="entry name" value="START-like_dom_sf"/>
</dbReference>
<evidence type="ECO:0000256" key="1">
    <source>
        <dbReference type="SAM" id="MobiDB-lite"/>
    </source>
</evidence>